<keyword evidence="4" id="KW-0812">Transmembrane</keyword>
<keyword evidence="2" id="KW-0233">DNA recombination</keyword>
<proteinExistence type="predicted"/>
<dbReference type="GO" id="GO:0006310">
    <property type="term" value="P:DNA recombination"/>
    <property type="evidence" value="ECO:0007669"/>
    <property type="project" value="UniProtKB-KW"/>
</dbReference>
<dbReference type="Proteomes" id="UP001249851">
    <property type="component" value="Unassembled WGS sequence"/>
</dbReference>
<comment type="caution">
    <text evidence="6">The sequence shown here is derived from an EMBL/GenBank/DDBJ whole genome shotgun (WGS) entry which is preliminary data.</text>
</comment>
<dbReference type="InterPro" id="IPR013762">
    <property type="entry name" value="Integrase-like_cat_sf"/>
</dbReference>
<feature type="transmembrane region" description="Helical" evidence="4">
    <location>
        <begin position="589"/>
        <end position="617"/>
    </location>
</feature>
<name>A0AAD9PY11_ACRCE</name>
<feature type="region of interest" description="Disordered" evidence="3">
    <location>
        <begin position="488"/>
        <end position="515"/>
    </location>
</feature>
<sequence>MGGIRSEPLNTLAKQIWHWCMSREIWLSAQYVPGDLNAEADSASRLFSEDLEWSLHPTIFSELQSTIWSPDIDLFASRLNFKVEKYVSWHPDPGAYAVDAFSLSWCRERNVDSLQAHVSQVLNFLADYFGEGLSSSTLNSYRSALSSTLCPRDGTTVGCDPLVSRLLKGIYNLRPPLPRYSSTWDVSVLTQYLGTLFPLNSLSLKQLTLKTVSLCALCSAGRSQTLGALSISNLVQHKESIQFIVTERLKTSRPGKPSVIVIFPSVPSKPHVCPMSTVSAYITRNCNLRNPTDFRLFISFVKPHRAVSPATISRWIKTVLSDAGIDISIFKAHSVRGAATSAAYNKGVPVENILKLANWSNESTSRRFYLRSAEPEITQTRLKNKKSFISLKHAVGSYQERVQFVKDSSHACMVVLSLLIVFTVVSLAVNVYVFLFIHRSSYLYIIHALLPLTLAAYPLHTASWVTKQYHWHLVAVVQAWINISDSESDSDSELSDPQVTNNNGHATVPLTTDQNDQRASEANLRANTPGKTTCITVKPWREDRIYKLQNVFSGSARFIGKLRHKKEFRRKFQFEKYIRYLEKVSRREGFSIGVVLITWELVSALFFFLISLITLFIQESIFGKAESTIKM</sequence>
<dbReference type="Gene3D" id="1.10.150.130">
    <property type="match status" value="1"/>
</dbReference>
<organism evidence="6 7">
    <name type="scientific">Acropora cervicornis</name>
    <name type="common">Staghorn coral</name>
    <dbReference type="NCBI Taxonomy" id="6130"/>
    <lineage>
        <taxon>Eukaryota</taxon>
        <taxon>Metazoa</taxon>
        <taxon>Cnidaria</taxon>
        <taxon>Anthozoa</taxon>
        <taxon>Hexacorallia</taxon>
        <taxon>Scleractinia</taxon>
        <taxon>Astrocoeniina</taxon>
        <taxon>Acroporidae</taxon>
        <taxon>Acropora</taxon>
    </lineage>
</organism>
<evidence type="ECO:0000259" key="5">
    <source>
        <dbReference type="PROSITE" id="PS51898"/>
    </source>
</evidence>
<reference evidence="6" key="2">
    <citation type="journal article" date="2023" name="Science">
        <title>Genomic signatures of disease resistance in endangered staghorn corals.</title>
        <authorList>
            <person name="Vollmer S.V."/>
            <person name="Selwyn J.D."/>
            <person name="Despard B.A."/>
            <person name="Roesel C.L."/>
        </authorList>
    </citation>
    <scope>NUCLEOTIDE SEQUENCE</scope>
    <source>
        <strain evidence="6">K2</strain>
    </source>
</reference>
<gene>
    <name evidence="6" type="ORF">P5673_027932</name>
</gene>
<evidence type="ECO:0000256" key="4">
    <source>
        <dbReference type="SAM" id="Phobius"/>
    </source>
</evidence>
<dbReference type="PANTHER" id="PTHR35617">
    <property type="entry name" value="PHAGE_INTEGRASE DOMAIN-CONTAINING PROTEIN"/>
    <property type="match status" value="1"/>
</dbReference>
<dbReference type="AlphaFoldDB" id="A0AAD9PY11"/>
<keyword evidence="1" id="KW-0238">DNA-binding</keyword>
<evidence type="ECO:0000256" key="1">
    <source>
        <dbReference type="ARBA" id="ARBA00023125"/>
    </source>
</evidence>
<keyword evidence="4" id="KW-0472">Membrane</keyword>
<accession>A0AAD9PY11</accession>
<dbReference type="Gene3D" id="1.10.443.10">
    <property type="entry name" value="Intergrase catalytic core"/>
    <property type="match status" value="1"/>
</dbReference>
<keyword evidence="4" id="KW-1133">Transmembrane helix</keyword>
<dbReference type="EMBL" id="JARQWQ010000100">
    <property type="protein sequence ID" value="KAK2551172.1"/>
    <property type="molecule type" value="Genomic_DNA"/>
</dbReference>
<dbReference type="InterPro" id="IPR010998">
    <property type="entry name" value="Integrase_recombinase_N"/>
</dbReference>
<evidence type="ECO:0000256" key="2">
    <source>
        <dbReference type="ARBA" id="ARBA00023172"/>
    </source>
</evidence>
<reference evidence="6" key="1">
    <citation type="journal article" date="2023" name="G3 (Bethesda)">
        <title>Whole genome assembly and annotation of the endangered Caribbean coral Acropora cervicornis.</title>
        <authorList>
            <person name="Selwyn J.D."/>
            <person name="Vollmer S.V."/>
        </authorList>
    </citation>
    <scope>NUCLEOTIDE SEQUENCE</scope>
    <source>
        <strain evidence="6">K2</strain>
    </source>
</reference>
<dbReference type="InterPro" id="IPR002104">
    <property type="entry name" value="Integrase_catalytic"/>
</dbReference>
<dbReference type="SUPFAM" id="SSF56349">
    <property type="entry name" value="DNA breaking-rejoining enzymes"/>
    <property type="match status" value="1"/>
</dbReference>
<evidence type="ECO:0000313" key="6">
    <source>
        <dbReference type="EMBL" id="KAK2551172.1"/>
    </source>
</evidence>
<dbReference type="PANTHER" id="PTHR35617:SF3">
    <property type="entry name" value="CORE-BINDING (CB) DOMAIN-CONTAINING PROTEIN"/>
    <property type="match status" value="1"/>
</dbReference>
<protein>
    <recommendedName>
        <fullName evidence="5">Tyr recombinase domain-containing protein</fullName>
    </recommendedName>
</protein>
<dbReference type="InterPro" id="IPR011010">
    <property type="entry name" value="DNA_brk_join_enz"/>
</dbReference>
<evidence type="ECO:0000256" key="3">
    <source>
        <dbReference type="SAM" id="MobiDB-lite"/>
    </source>
</evidence>
<feature type="transmembrane region" description="Helical" evidence="4">
    <location>
        <begin position="441"/>
        <end position="459"/>
    </location>
</feature>
<dbReference type="GO" id="GO:0003677">
    <property type="term" value="F:DNA binding"/>
    <property type="evidence" value="ECO:0007669"/>
    <property type="project" value="UniProtKB-KW"/>
</dbReference>
<evidence type="ECO:0000313" key="7">
    <source>
        <dbReference type="Proteomes" id="UP001249851"/>
    </source>
</evidence>
<dbReference type="SUPFAM" id="SSF47823">
    <property type="entry name" value="lambda integrase-like, N-terminal domain"/>
    <property type="match status" value="1"/>
</dbReference>
<dbReference type="CDD" id="cd09275">
    <property type="entry name" value="RNase_HI_RT_DIRS1"/>
    <property type="match status" value="1"/>
</dbReference>
<feature type="domain" description="Tyr recombinase" evidence="5">
    <location>
        <begin position="176"/>
        <end position="382"/>
    </location>
</feature>
<dbReference type="PROSITE" id="PS51898">
    <property type="entry name" value="TYR_RECOMBINASE"/>
    <property type="match status" value="1"/>
</dbReference>
<feature type="compositionally biased region" description="Polar residues" evidence="3">
    <location>
        <begin position="497"/>
        <end position="514"/>
    </location>
</feature>
<feature type="transmembrane region" description="Helical" evidence="4">
    <location>
        <begin position="411"/>
        <end position="435"/>
    </location>
</feature>
<dbReference type="GO" id="GO:0015074">
    <property type="term" value="P:DNA integration"/>
    <property type="evidence" value="ECO:0007669"/>
    <property type="project" value="InterPro"/>
</dbReference>
<keyword evidence="7" id="KW-1185">Reference proteome</keyword>